<evidence type="ECO:0000256" key="5">
    <source>
        <dbReference type="ARBA" id="ARBA00023159"/>
    </source>
</evidence>
<dbReference type="InterPro" id="IPR002078">
    <property type="entry name" value="Sigma_54_int"/>
</dbReference>
<keyword evidence="3" id="KW-0805">Transcription regulation</keyword>
<keyword evidence="9" id="KW-0456">Lyase</keyword>
<dbReference type="CDD" id="cd00009">
    <property type="entry name" value="AAA"/>
    <property type="match status" value="1"/>
</dbReference>
<comment type="caution">
    <text evidence="9">The sequence shown here is derived from an EMBL/GenBank/DDBJ whole genome shotgun (WGS) entry which is preliminary data.</text>
</comment>
<reference evidence="9 10" key="1">
    <citation type="submission" date="2019-03" db="EMBL/GenBank/DDBJ databases">
        <title>Genomic Encyclopedia of Type Strains, Phase III (KMG-III): the genomes of soil and plant-associated and newly described type strains.</title>
        <authorList>
            <person name="Whitman W."/>
        </authorList>
    </citation>
    <scope>NUCLEOTIDE SEQUENCE [LARGE SCALE GENOMIC DNA]</scope>
    <source>
        <strain evidence="9 10">CECT 8976</strain>
    </source>
</reference>
<dbReference type="RefSeq" id="WP_133680604.1">
    <property type="nucleotide sequence ID" value="NZ_SNZP01000007.1"/>
</dbReference>
<dbReference type="PROSITE" id="PS50045">
    <property type="entry name" value="SIGMA54_INTERACT_4"/>
    <property type="match status" value="1"/>
</dbReference>
<keyword evidence="10" id="KW-1185">Reference proteome</keyword>
<dbReference type="PANTHER" id="PTHR32071">
    <property type="entry name" value="TRANSCRIPTIONAL REGULATORY PROTEIN"/>
    <property type="match status" value="1"/>
</dbReference>
<feature type="domain" description="Sigma-54 factor interaction" evidence="8">
    <location>
        <begin position="225"/>
        <end position="454"/>
    </location>
</feature>
<dbReference type="FunFam" id="1.10.8.60:FF:000014">
    <property type="entry name" value="DNA-binding transcriptional regulator NtrC"/>
    <property type="match status" value="1"/>
</dbReference>
<dbReference type="Gene3D" id="1.10.10.60">
    <property type="entry name" value="Homeodomain-like"/>
    <property type="match status" value="1"/>
</dbReference>
<dbReference type="OrthoDB" id="9761705at2"/>
<evidence type="ECO:0000256" key="6">
    <source>
        <dbReference type="ARBA" id="ARBA00023163"/>
    </source>
</evidence>
<evidence type="ECO:0000256" key="3">
    <source>
        <dbReference type="ARBA" id="ARBA00023015"/>
    </source>
</evidence>
<dbReference type="FunFam" id="3.40.50.300:FF:000006">
    <property type="entry name" value="DNA-binding transcriptional regulator NtrC"/>
    <property type="match status" value="1"/>
</dbReference>
<evidence type="ECO:0000256" key="1">
    <source>
        <dbReference type="ARBA" id="ARBA00022741"/>
    </source>
</evidence>
<dbReference type="InterPro" id="IPR025662">
    <property type="entry name" value="Sigma_54_int_dom_ATP-bd_1"/>
</dbReference>
<dbReference type="PROSITE" id="PS00675">
    <property type="entry name" value="SIGMA54_INTERACT_1"/>
    <property type="match status" value="1"/>
</dbReference>
<dbReference type="Pfam" id="PF01590">
    <property type="entry name" value="GAF"/>
    <property type="match status" value="1"/>
</dbReference>
<feature type="region of interest" description="Disordered" evidence="7">
    <location>
        <begin position="467"/>
        <end position="499"/>
    </location>
</feature>
<dbReference type="GO" id="GO:0006355">
    <property type="term" value="P:regulation of DNA-templated transcription"/>
    <property type="evidence" value="ECO:0007669"/>
    <property type="project" value="InterPro"/>
</dbReference>
<dbReference type="PANTHER" id="PTHR32071:SF123">
    <property type="entry name" value="DNA-BINDING TRANSCRIPTIONAL ACTIVATOR HYFR-RELATED"/>
    <property type="match status" value="1"/>
</dbReference>
<keyword evidence="5" id="KW-0010">Activator</keyword>
<keyword evidence="1" id="KW-0547">Nucleotide-binding</keyword>
<dbReference type="InterPro" id="IPR058031">
    <property type="entry name" value="AAA_lid_NorR"/>
</dbReference>
<evidence type="ECO:0000256" key="7">
    <source>
        <dbReference type="SAM" id="MobiDB-lite"/>
    </source>
</evidence>
<dbReference type="Gene3D" id="1.10.8.60">
    <property type="match status" value="1"/>
</dbReference>
<dbReference type="PROSITE" id="PS00688">
    <property type="entry name" value="SIGMA54_INTERACT_3"/>
    <property type="match status" value="1"/>
</dbReference>
<evidence type="ECO:0000259" key="8">
    <source>
        <dbReference type="PROSITE" id="PS50045"/>
    </source>
</evidence>
<evidence type="ECO:0000313" key="9">
    <source>
        <dbReference type="EMBL" id="TDR79676.1"/>
    </source>
</evidence>
<name>A0A4R7B7I4_9NEIS</name>
<evidence type="ECO:0000256" key="4">
    <source>
        <dbReference type="ARBA" id="ARBA00023125"/>
    </source>
</evidence>
<dbReference type="SUPFAM" id="SSF46689">
    <property type="entry name" value="Homeodomain-like"/>
    <property type="match status" value="1"/>
</dbReference>
<gene>
    <name evidence="9" type="ORF">DFP86_10739</name>
</gene>
<dbReference type="Pfam" id="PF00158">
    <property type="entry name" value="Sigma54_activat"/>
    <property type="match status" value="1"/>
</dbReference>
<sequence length="548" mass="60931">MDSHLPSRLPAAAVPVAGELSLDALRRERDHLQILVDVTNAVLSTLEFDDLVEQVARALCRYLDVHFADLNLFDADSTRVESHAALFLPDGTLTREQAEFALTHLPGRDAVMNKQVLVCDFERMQLLAAEHRHVRALLAQGFRSLCVLPLFSGERILGALMLAHGREAAFFHDNLLLMQQIAARIALSLDNALAYQQISQLKDKLARENRLLAEEISNYESFDEIIGQSVAMSEVLEQVRMVAETDSSVLIQGETGTGKELIARAIHNLSPRKPQRMVTMNSAAIPAGLLESELFGHEKGAFTGANGQRLGRFELANQGTLFLDEVGDIPLELQPKLLRVLQEREIERLGGQKIIPVDVRVISATSCDLSQMIAERRYRSDLFYRLNVFPIWVPPLRERPEDIPLLARFFAHKFARRLKRNIECIADETLTRLSQHPWPGNVRELQNVIERAVILSRGPELHLPMADLQSPSTPPSVAPARPAGGLAAPLSPDDGSEPERERILRVLREANGIVAGPKGAAARLGLKRTTLLSRMQRMGISVKSLDEL</sequence>
<dbReference type="SMART" id="SM00065">
    <property type="entry name" value="GAF"/>
    <property type="match status" value="1"/>
</dbReference>
<protein>
    <submittedName>
        <fullName evidence="9">Formate hydrogenlyase transcriptional activator</fullName>
    </submittedName>
</protein>
<dbReference type="InterPro" id="IPR027417">
    <property type="entry name" value="P-loop_NTPase"/>
</dbReference>
<dbReference type="InterPro" id="IPR029016">
    <property type="entry name" value="GAF-like_dom_sf"/>
</dbReference>
<dbReference type="InterPro" id="IPR025944">
    <property type="entry name" value="Sigma_54_int_dom_CS"/>
</dbReference>
<evidence type="ECO:0000256" key="2">
    <source>
        <dbReference type="ARBA" id="ARBA00022840"/>
    </source>
</evidence>
<dbReference type="GO" id="GO:0016829">
    <property type="term" value="F:lyase activity"/>
    <property type="evidence" value="ECO:0007669"/>
    <property type="project" value="UniProtKB-KW"/>
</dbReference>
<organism evidence="9 10">
    <name type="scientific">Paludibacterium purpuratum</name>
    <dbReference type="NCBI Taxonomy" id="1144873"/>
    <lineage>
        <taxon>Bacteria</taxon>
        <taxon>Pseudomonadati</taxon>
        <taxon>Pseudomonadota</taxon>
        <taxon>Betaproteobacteria</taxon>
        <taxon>Neisseriales</taxon>
        <taxon>Chromobacteriaceae</taxon>
        <taxon>Paludibacterium</taxon>
    </lineage>
</organism>
<dbReference type="GO" id="GO:0003677">
    <property type="term" value="F:DNA binding"/>
    <property type="evidence" value="ECO:0007669"/>
    <property type="project" value="UniProtKB-KW"/>
</dbReference>
<dbReference type="InterPro" id="IPR003593">
    <property type="entry name" value="AAA+_ATPase"/>
</dbReference>
<accession>A0A4R7B7I4</accession>
<dbReference type="Gene3D" id="3.30.450.40">
    <property type="match status" value="1"/>
</dbReference>
<dbReference type="SUPFAM" id="SSF52540">
    <property type="entry name" value="P-loop containing nucleoside triphosphate hydrolases"/>
    <property type="match status" value="1"/>
</dbReference>
<proteinExistence type="predicted"/>
<keyword evidence="4" id="KW-0238">DNA-binding</keyword>
<keyword evidence="6" id="KW-0804">Transcription</keyword>
<dbReference type="InterPro" id="IPR003018">
    <property type="entry name" value="GAF"/>
</dbReference>
<feature type="compositionally biased region" description="Low complexity" evidence="7">
    <location>
        <begin position="478"/>
        <end position="492"/>
    </location>
</feature>
<dbReference type="Proteomes" id="UP000295611">
    <property type="component" value="Unassembled WGS sequence"/>
</dbReference>
<dbReference type="AlphaFoldDB" id="A0A4R7B7I4"/>
<dbReference type="Pfam" id="PF25601">
    <property type="entry name" value="AAA_lid_14"/>
    <property type="match status" value="1"/>
</dbReference>
<dbReference type="SMART" id="SM00382">
    <property type="entry name" value="AAA"/>
    <property type="match status" value="1"/>
</dbReference>
<keyword evidence="2" id="KW-0067">ATP-binding</keyword>
<evidence type="ECO:0000313" key="10">
    <source>
        <dbReference type="Proteomes" id="UP000295611"/>
    </source>
</evidence>
<dbReference type="SUPFAM" id="SSF55781">
    <property type="entry name" value="GAF domain-like"/>
    <property type="match status" value="1"/>
</dbReference>
<dbReference type="EMBL" id="SNZP01000007">
    <property type="protein sequence ID" value="TDR79676.1"/>
    <property type="molecule type" value="Genomic_DNA"/>
</dbReference>
<dbReference type="Gene3D" id="3.40.50.300">
    <property type="entry name" value="P-loop containing nucleotide triphosphate hydrolases"/>
    <property type="match status" value="1"/>
</dbReference>
<dbReference type="GO" id="GO:0005524">
    <property type="term" value="F:ATP binding"/>
    <property type="evidence" value="ECO:0007669"/>
    <property type="project" value="UniProtKB-KW"/>
</dbReference>
<dbReference type="InterPro" id="IPR009057">
    <property type="entry name" value="Homeodomain-like_sf"/>
</dbReference>